<dbReference type="GO" id="GO:0070681">
    <property type="term" value="P:glutaminyl-tRNAGln biosynthesis via transamidation"/>
    <property type="evidence" value="ECO:0007669"/>
    <property type="project" value="TreeGrafter"/>
</dbReference>
<keyword evidence="1" id="KW-0067">ATP-binding</keyword>
<protein>
    <recommendedName>
        <fullName evidence="1">Aspartyl/glutamyl-tRNA(Asn/Gln) amidotransferase subunit C</fullName>
        <shortName evidence="1">Asp/Glu-ADT subunit C</shortName>
        <ecNumber evidence="1">6.3.5.-</ecNumber>
    </recommendedName>
</protein>
<comment type="catalytic activity">
    <reaction evidence="1">
        <text>L-glutamyl-tRNA(Gln) + L-glutamine + ATP + H2O = L-glutaminyl-tRNA(Gln) + L-glutamate + ADP + phosphate + H(+)</text>
        <dbReference type="Rhea" id="RHEA:17521"/>
        <dbReference type="Rhea" id="RHEA-COMP:9681"/>
        <dbReference type="Rhea" id="RHEA-COMP:9684"/>
        <dbReference type="ChEBI" id="CHEBI:15377"/>
        <dbReference type="ChEBI" id="CHEBI:15378"/>
        <dbReference type="ChEBI" id="CHEBI:29985"/>
        <dbReference type="ChEBI" id="CHEBI:30616"/>
        <dbReference type="ChEBI" id="CHEBI:43474"/>
        <dbReference type="ChEBI" id="CHEBI:58359"/>
        <dbReference type="ChEBI" id="CHEBI:78520"/>
        <dbReference type="ChEBI" id="CHEBI:78521"/>
        <dbReference type="ChEBI" id="CHEBI:456216"/>
    </reaction>
</comment>
<keyword evidence="1" id="KW-0648">Protein biosynthesis</keyword>
<dbReference type="InterPro" id="IPR036113">
    <property type="entry name" value="Asp/Glu-ADT_sf_sub_c"/>
</dbReference>
<dbReference type="HAMAP" id="MF_00122">
    <property type="entry name" value="GatC"/>
    <property type="match status" value="1"/>
</dbReference>
<dbReference type="Pfam" id="PF02686">
    <property type="entry name" value="GatC"/>
    <property type="match status" value="1"/>
</dbReference>
<dbReference type="GO" id="GO:0006450">
    <property type="term" value="P:regulation of translational fidelity"/>
    <property type="evidence" value="ECO:0007669"/>
    <property type="project" value="InterPro"/>
</dbReference>
<dbReference type="GO" id="GO:0016740">
    <property type="term" value="F:transferase activity"/>
    <property type="evidence" value="ECO:0007669"/>
    <property type="project" value="UniProtKB-KW"/>
</dbReference>
<keyword evidence="2" id="KW-0808">Transferase</keyword>
<evidence type="ECO:0000313" key="2">
    <source>
        <dbReference type="EMBL" id="TMQ68657.1"/>
    </source>
</evidence>
<keyword evidence="1" id="KW-0547">Nucleotide-binding</keyword>
<dbReference type="InterPro" id="IPR003837">
    <property type="entry name" value="GatC"/>
</dbReference>
<comment type="similarity">
    <text evidence="1">Belongs to the GatC family.</text>
</comment>
<keyword evidence="1" id="KW-0436">Ligase</keyword>
<comment type="caution">
    <text evidence="2">The sequence shown here is derived from an EMBL/GenBank/DDBJ whole genome shotgun (WGS) entry which is preliminary data.</text>
</comment>
<organism evidence="2 3">
    <name type="scientific">Eiseniibacteriota bacterium</name>
    <dbReference type="NCBI Taxonomy" id="2212470"/>
    <lineage>
        <taxon>Bacteria</taxon>
        <taxon>Candidatus Eiseniibacteriota</taxon>
    </lineage>
</organism>
<dbReference type="GO" id="GO:0050566">
    <property type="term" value="F:asparaginyl-tRNA synthase (glutamine-hydrolyzing) activity"/>
    <property type="evidence" value="ECO:0007669"/>
    <property type="project" value="RHEA"/>
</dbReference>
<gene>
    <name evidence="1 2" type="primary">gatC</name>
    <name evidence="2" type="ORF">E6K78_00615</name>
</gene>
<comment type="catalytic activity">
    <reaction evidence="1">
        <text>L-aspartyl-tRNA(Asn) + L-glutamine + ATP + H2O = L-asparaginyl-tRNA(Asn) + L-glutamate + ADP + phosphate + 2 H(+)</text>
        <dbReference type="Rhea" id="RHEA:14513"/>
        <dbReference type="Rhea" id="RHEA-COMP:9674"/>
        <dbReference type="Rhea" id="RHEA-COMP:9677"/>
        <dbReference type="ChEBI" id="CHEBI:15377"/>
        <dbReference type="ChEBI" id="CHEBI:15378"/>
        <dbReference type="ChEBI" id="CHEBI:29985"/>
        <dbReference type="ChEBI" id="CHEBI:30616"/>
        <dbReference type="ChEBI" id="CHEBI:43474"/>
        <dbReference type="ChEBI" id="CHEBI:58359"/>
        <dbReference type="ChEBI" id="CHEBI:78515"/>
        <dbReference type="ChEBI" id="CHEBI:78516"/>
        <dbReference type="ChEBI" id="CHEBI:456216"/>
    </reaction>
</comment>
<dbReference type="EC" id="6.3.5.-" evidence="1"/>
<dbReference type="NCBIfam" id="TIGR00135">
    <property type="entry name" value="gatC"/>
    <property type="match status" value="1"/>
</dbReference>
<accession>A0A538TYC9</accession>
<dbReference type="PANTHER" id="PTHR15004:SF0">
    <property type="entry name" value="GLUTAMYL-TRNA(GLN) AMIDOTRANSFERASE SUBUNIT C, MITOCHONDRIAL"/>
    <property type="match status" value="1"/>
</dbReference>
<proteinExistence type="inferred from homology"/>
<evidence type="ECO:0000256" key="1">
    <source>
        <dbReference type="HAMAP-Rule" id="MF_00122"/>
    </source>
</evidence>
<evidence type="ECO:0000313" key="3">
    <source>
        <dbReference type="Proteomes" id="UP000316609"/>
    </source>
</evidence>
<dbReference type="AlphaFoldDB" id="A0A538TYC9"/>
<comment type="function">
    <text evidence="1">Allows the formation of correctly charged Asn-tRNA(Asn) or Gln-tRNA(Gln) through the transamidation of misacylated Asp-tRNA(Asn) or Glu-tRNA(Gln) in organisms which lack either or both of asparaginyl-tRNA or glutaminyl-tRNA synthetases. The reaction takes place in the presence of glutamine and ATP through an activated phospho-Asp-tRNA(Asn) or phospho-Glu-tRNA(Gln).</text>
</comment>
<dbReference type="PANTHER" id="PTHR15004">
    <property type="entry name" value="GLUTAMYL-TRNA(GLN) AMIDOTRANSFERASE SUBUNIT C, MITOCHONDRIAL"/>
    <property type="match status" value="1"/>
</dbReference>
<comment type="subunit">
    <text evidence="1">Heterotrimer of A, B and C subunits.</text>
</comment>
<dbReference type="GO" id="GO:0005524">
    <property type="term" value="F:ATP binding"/>
    <property type="evidence" value="ECO:0007669"/>
    <property type="project" value="UniProtKB-KW"/>
</dbReference>
<dbReference type="Gene3D" id="1.10.20.60">
    <property type="entry name" value="Glu-tRNAGln amidotransferase C subunit, N-terminal domain"/>
    <property type="match status" value="1"/>
</dbReference>
<dbReference type="GO" id="GO:0006412">
    <property type="term" value="P:translation"/>
    <property type="evidence" value="ECO:0007669"/>
    <property type="project" value="UniProtKB-UniRule"/>
</dbReference>
<sequence length="99" mass="10763">MSIDRDEVRRIADLARLEIAGGDVDRMAKELSAVLDFVAALNELDLADCEPTSMVPAAASLRDDEPDGRRLTSEAALAAAPERERDFFLVPPVVENVNP</sequence>
<dbReference type="GO" id="GO:0050567">
    <property type="term" value="F:glutaminyl-tRNA synthase (glutamine-hydrolyzing) activity"/>
    <property type="evidence" value="ECO:0007669"/>
    <property type="project" value="UniProtKB-UniRule"/>
</dbReference>
<dbReference type="Proteomes" id="UP000316609">
    <property type="component" value="Unassembled WGS sequence"/>
</dbReference>
<reference evidence="2 3" key="1">
    <citation type="journal article" date="2019" name="Nat. Microbiol.">
        <title>Mediterranean grassland soil C-N compound turnover is dependent on rainfall and depth, and is mediated by genomically divergent microorganisms.</title>
        <authorList>
            <person name="Diamond S."/>
            <person name="Andeer P.F."/>
            <person name="Li Z."/>
            <person name="Crits-Christoph A."/>
            <person name="Burstein D."/>
            <person name="Anantharaman K."/>
            <person name="Lane K.R."/>
            <person name="Thomas B.C."/>
            <person name="Pan C."/>
            <person name="Northen T.R."/>
            <person name="Banfield J.F."/>
        </authorList>
    </citation>
    <scope>NUCLEOTIDE SEQUENCE [LARGE SCALE GENOMIC DNA]</scope>
    <source>
        <strain evidence="2">WS_8</strain>
    </source>
</reference>
<dbReference type="SUPFAM" id="SSF141000">
    <property type="entry name" value="Glu-tRNAGln amidotransferase C subunit"/>
    <property type="match status" value="1"/>
</dbReference>
<dbReference type="EMBL" id="VBOY01000006">
    <property type="protein sequence ID" value="TMQ68657.1"/>
    <property type="molecule type" value="Genomic_DNA"/>
</dbReference>
<name>A0A538TYC9_UNCEI</name>